<dbReference type="Proteomes" id="UP001054945">
    <property type="component" value="Unassembled WGS sequence"/>
</dbReference>
<feature type="region of interest" description="Disordered" evidence="1">
    <location>
        <begin position="48"/>
        <end position="76"/>
    </location>
</feature>
<feature type="compositionally biased region" description="Basic and acidic residues" evidence="1">
    <location>
        <begin position="122"/>
        <end position="132"/>
    </location>
</feature>
<gene>
    <name evidence="2" type="ORF">CEXT_119401</name>
</gene>
<comment type="caution">
    <text evidence="2">The sequence shown here is derived from an EMBL/GenBank/DDBJ whole genome shotgun (WGS) entry which is preliminary data.</text>
</comment>
<evidence type="ECO:0000313" key="3">
    <source>
        <dbReference type="Proteomes" id="UP001054945"/>
    </source>
</evidence>
<protein>
    <submittedName>
        <fullName evidence="2">Uncharacterized protein</fullName>
    </submittedName>
</protein>
<reference evidence="2 3" key="1">
    <citation type="submission" date="2021-06" db="EMBL/GenBank/DDBJ databases">
        <title>Caerostris extrusa draft genome.</title>
        <authorList>
            <person name="Kono N."/>
            <person name="Arakawa K."/>
        </authorList>
    </citation>
    <scope>NUCLEOTIDE SEQUENCE [LARGE SCALE GENOMIC DNA]</scope>
</reference>
<proteinExistence type="predicted"/>
<sequence>MMDDDASDFFVLQRSESLPAIHFHPFRFVRLWPTPEDEICPHETFGEENCSHEIPAEESCSHKAPGEENVNESPAKKERWWWWRRIAAGKTGSTDGGSRAPLPDTRPSRRSGQESNGSDQEWTDRARNRADGGHASSTWSWDP</sequence>
<evidence type="ECO:0000313" key="2">
    <source>
        <dbReference type="EMBL" id="GIY25251.1"/>
    </source>
</evidence>
<dbReference type="AlphaFoldDB" id="A0AAV4RWN6"/>
<keyword evidence="3" id="KW-1185">Reference proteome</keyword>
<evidence type="ECO:0000256" key="1">
    <source>
        <dbReference type="SAM" id="MobiDB-lite"/>
    </source>
</evidence>
<name>A0AAV4RWN6_CAEEX</name>
<organism evidence="2 3">
    <name type="scientific">Caerostris extrusa</name>
    <name type="common">Bark spider</name>
    <name type="synonym">Caerostris bankana</name>
    <dbReference type="NCBI Taxonomy" id="172846"/>
    <lineage>
        <taxon>Eukaryota</taxon>
        <taxon>Metazoa</taxon>
        <taxon>Ecdysozoa</taxon>
        <taxon>Arthropoda</taxon>
        <taxon>Chelicerata</taxon>
        <taxon>Arachnida</taxon>
        <taxon>Araneae</taxon>
        <taxon>Araneomorphae</taxon>
        <taxon>Entelegynae</taxon>
        <taxon>Araneoidea</taxon>
        <taxon>Araneidae</taxon>
        <taxon>Caerostris</taxon>
    </lineage>
</organism>
<accession>A0AAV4RWN6</accession>
<feature type="compositionally biased region" description="Basic and acidic residues" evidence="1">
    <location>
        <begin position="48"/>
        <end position="66"/>
    </location>
</feature>
<feature type="region of interest" description="Disordered" evidence="1">
    <location>
        <begin position="88"/>
        <end position="143"/>
    </location>
</feature>
<dbReference type="EMBL" id="BPLR01008506">
    <property type="protein sequence ID" value="GIY25251.1"/>
    <property type="molecule type" value="Genomic_DNA"/>
</dbReference>